<keyword evidence="8 15" id="KW-0547">Nucleotide-binding</keyword>
<dbReference type="CDD" id="cd02064">
    <property type="entry name" value="FAD_synthetase_N"/>
    <property type="match status" value="1"/>
</dbReference>
<dbReference type="GO" id="GO:0009231">
    <property type="term" value="P:riboflavin biosynthetic process"/>
    <property type="evidence" value="ECO:0007669"/>
    <property type="project" value="InterPro"/>
</dbReference>
<comment type="caution">
    <text evidence="17">The sequence shown here is derived from an EMBL/GenBank/DDBJ whole genome shotgun (WGS) entry which is preliminary data.</text>
</comment>
<dbReference type="Proteomes" id="UP000321567">
    <property type="component" value="Unassembled WGS sequence"/>
</dbReference>
<keyword evidence="18" id="KW-1185">Reference proteome</keyword>
<gene>
    <name evidence="17" type="ORF">ROR02_07890</name>
</gene>
<evidence type="ECO:0000259" key="16">
    <source>
        <dbReference type="SMART" id="SM00904"/>
    </source>
</evidence>
<evidence type="ECO:0000256" key="7">
    <source>
        <dbReference type="ARBA" id="ARBA00022695"/>
    </source>
</evidence>
<evidence type="ECO:0000256" key="1">
    <source>
        <dbReference type="ARBA" id="ARBA00002121"/>
    </source>
</evidence>
<dbReference type="GO" id="GO:0008531">
    <property type="term" value="F:riboflavin kinase activity"/>
    <property type="evidence" value="ECO:0007669"/>
    <property type="project" value="UniProtKB-UniRule"/>
</dbReference>
<dbReference type="GO" id="GO:0003919">
    <property type="term" value="F:FMN adenylyltransferase activity"/>
    <property type="evidence" value="ECO:0007669"/>
    <property type="project" value="UniProtKB-UniRule"/>
</dbReference>
<dbReference type="Pfam" id="PF01687">
    <property type="entry name" value="Flavokinase"/>
    <property type="match status" value="1"/>
</dbReference>
<evidence type="ECO:0000256" key="13">
    <source>
        <dbReference type="ARBA" id="ARBA00047880"/>
    </source>
</evidence>
<dbReference type="InterPro" id="IPR015865">
    <property type="entry name" value="Riboflavin_kinase_bac/euk"/>
</dbReference>
<evidence type="ECO:0000256" key="14">
    <source>
        <dbReference type="ARBA" id="ARBA00049494"/>
    </source>
</evidence>
<dbReference type="GO" id="GO:0005524">
    <property type="term" value="F:ATP binding"/>
    <property type="evidence" value="ECO:0007669"/>
    <property type="project" value="UniProtKB-UniRule"/>
</dbReference>
<evidence type="ECO:0000256" key="8">
    <source>
        <dbReference type="ARBA" id="ARBA00022741"/>
    </source>
</evidence>
<evidence type="ECO:0000256" key="12">
    <source>
        <dbReference type="ARBA" id="ARBA00023268"/>
    </source>
</evidence>
<comment type="catalytic activity">
    <reaction evidence="13 15">
        <text>riboflavin + ATP = FMN + ADP + H(+)</text>
        <dbReference type="Rhea" id="RHEA:14357"/>
        <dbReference type="ChEBI" id="CHEBI:15378"/>
        <dbReference type="ChEBI" id="CHEBI:30616"/>
        <dbReference type="ChEBI" id="CHEBI:57986"/>
        <dbReference type="ChEBI" id="CHEBI:58210"/>
        <dbReference type="ChEBI" id="CHEBI:456216"/>
        <dbReference type="EC" id="2.7.1.26"/>
    </reaction>
</comment>
<keyword evidence="7 15" id="KW-0548">Nucleotidyltransferase</keyword>
<dbReference type="Pfam" id="PF06574">
    <property type="entry name" value="FAD_syn"/>
    <property type="match status" value="1"/>
</dbReference>
<evidence type="ECO:0000256" key="4">
    <source>
        <dbReference type="ARBA" id="ARBA00022630"/>
    </source>
</evidence>
<dbReference type="PANTHER" id="PTHR22749">
    <property type="entry name" value="RIBOFLAVIN KINASE/FMN ADENYLYLTRANSFERASE"/>
    <property type="match status" value="1"/>
</dbReference>
<sequence length="320" mass="34994">MRVLRHYSELPASLRGGSVALGNFDGIHRGHQRVIGAARAIAHDQGRPLGVMTFEPHPRRFFQPDLPPFTLTPFRLKAHLIAELGADFLYVQAFDIPLSQGTPEWFVNEVLLKGLGVAHVVVGQDYAFGHRRAGTVALLQSMALDGGFGVTAVAPVRDPQGLVYSSTRVREALMAGELDKATSLLGHPWEIEGRVEHGDRRGRTLGFPTANLRLGPYQHPRAGVYAVTAGVDSGLDTKFLPAVANFGRRPTFGGGEPVLEVHLLDAAPDLYGRHVRVRFHHFLRPEQAFNGLEALQAQIRHDVDQTKALLQADGLMFPPA</sequence>
<evidence type="ECO:0000256" key="11">
    <source>
        <dbReference type="ARBA" id="ARBA00022840"/>
    </source>
</evidence>
<dbReference type="PANTHER" id="PTHR22749:SF6">
    <property type="entry name" value="RIBOFLAVIN KINASE"/>
    <property type="match status" value="1"/>
</dbReference>
<dbReference type="AlphaFoldDB" id="A0A512H5E2"/>
<evidence type="ECO:0000256" key="15">
    <source>
        <dbReference type="PIRNR" id="PIRNR004491"/>
    </source>
</evidence>
<dbReference type="UniPathway" id="UPA00277">
    <property type="reaction ID" value="UER00407"/>
</dbReference>
<dbReference type="InterPro" id="IPR023465">
    <property type="entry name" value="Riboflavin_kinase_dom_sf"/>
</dbReference>
<keyword evidence="12" id="KW-0511">Multifunctional enzyme</keyword>
<keyword evidence="6 15" id="KW-0808">Transferase</keyword>
<dbReference type="Gene3D" id="3.40.50.620">
    <property type="entry name" value="HUPs"/>
    <property type="match status" value="1"/>
</dbReference>
<dbReference type="InterPro" id="IPR002606">
    <property type="entry name" value="Riboflavin_kinase_bac"/>
</dbReference>
<evidence type="ECO:0000256" key="2">
    <source>
        <dbReference type="ARBA" id="ARBA00004726"/>
    </source>
</evidence>
<evidence type="ECO:0000256" key="3">
    <source>
        <dbReference type="ARBA" id="ARBA00005201"/>
    </source>
</evidence>
<evidence type="ECO:0000313" key="18">
    <source>
        <dbReference type="Proteomes" id="UP000321567"/>
    </source>
</evidence>
<keyword evidence="9 15" id="KW-0418">Kinase</keyword>
<evidence type="ECO:0000256" key="6">
    <source>
        <dbReference type="ARBA" id="ARBA00022679"/>
    </source>
</evidence>
<dbReference type="FunFam" id="3.40.50.620:FF:000021">
    <property type="entry name" value="Riboflavin biosynthesis protein"/>
    <property type="match status" value="1"/>
</dbReference>
<keyword evidence="10 15" id="KW-0274">FAD</keyword>
<dbReference type="SUPFAM" id="SSF82114">
    <property type="entry name" value="Riboflavin kinase-like"/>
    <property type="match status" value="1"/>
</dbReference>
<evidence type="ECO:0000313" key="17">
    <source>
        <dbReference type="EMBL" id="GEO80658.1"/>
    </source>
</evidence>
<organism evidence="17 18">
    <name type="scientific">Pararhodospirillum oryzae</name>
    <dbReference type="NCBI Taxonomy" id="478448"/>
    <lineage>
        <taxon>Bacteria</taxon>
        <taxon>Pseudomonadati</taxon>
        <taxon>Pseudomonadota</taxon>
        <taxon>Alphaproteobacteria</taxon>
        <taxon>Rhodospirillales</taxon>
        <taxon>Rhodospirillaceae</taxon>
        <taxon>Pararhodospirillum</taxon>
    </lineage>
</organism>
<comment type="pathway">
    <text evidence="2 15">Cofactor biosynthesis; FAD biosynthesis; FAD from FMN: step 1/1.</text>
</comment>
<dbReference type="EC" id="2.7.7.2" evidence="15"/>
<evidence type="ECO:0000256" key="5">
    <source>
        <dbReference type="ARBA" id="ARBA00022643"/>
    </source>
</evidence>
<dbReference type="GO" id="GO:0006747">
    <property type="term" value="P:FAD biosynthetic process"/>
    <property type="evidence" value="ECO:0007669"/>
    <property type="project" value="UniProtKB-UniRule"/>
</dbReference>
<dbReference type="NCBIfam" id="NF004160">
    <property type="entry name" value="PRK05627.1-3"/>
    <property type="match status" value="1"/>
</dbReference>
<dbReference type="SMART" id="SM00904">
    <property type="entry name" value="Flavokinase"/>
    <property type="match status" value="1"/>
</dbReference>
<comment type="catalytic activity">
    <reaction evidence="14 15">
        <text>FMN + ATP + H(+) = FAD + diphosphate</text>
        <dbReference type="Rhea" id="RHEA:17237"/>
        <dbReference type="ChEBI" id="CHEBI:15378"/>
        <dbReference type="ChEBI" id="CHEBI:30616"/>
        <dbReference type="ChEBI" id="CHEBI:33019"/>
        <dbReference type="ChEBI" id="CHEBI:57692"/>
        <dbReference type="ChEBI" id="CHEBI:58210"/>
        <dbReference type="EC" id="2.7.7.2"/>
    </reaction>
</comment>
<evidence type="ECO:0000256" key="9">
    <source>
        <dbReference type="ARBA" id="ARBA00022777"/>
    </source>
</evidence>
<dbReference type="NCBIfam" id="TIGR00083">
    <property type="entry name" value="ribF"/>
    <property type="match status" value="1"/>
</dbReference>
<comment type="similarity">
    <text evidence="15">Belongs to the ribF family.</text>
</comment>
<dbReference type="InterPro" id="IPR015864">
    <property type="entry name" value="FAD_synthase"/>
</dbReference>
<comment type="pathway">
    <text evidence="3 15">Cofactor biosynthesis; FMN biosynthesis; FMN from riboflavin (ATP route): step 1/1.</text>
</comment>
<comment type="function">
    <text evidence="1">Catalyzes the phosphorylation of riboflavin to FMN followed by the adenylation of FMN to FAD.</text>
</comment>
<dbReference type="NCBIfam" id="NF004159">
    <property type="entry name" value="PRK05627.1-2"/>
    <property type="match status" value="1"/>
</dbReference>
<keyword evidence="11 15" id="KW-0067">ATP-binding</keyword>
<reference evidence="17 18" key="1">
    <citation type="submission" date="2019-07" db="EMBL/GenBank/DDBJ databases">
        <title>Whole genome shotgun sequence of Rhodospirillum oryzae NBRC 107573.</title>
        <authorList>
            <person name="Hosoyama A."/>
            <person name="Uohara A."/>
            <person name="Ohji S."/>
            <person name="Ichikawa N."/>
        </authorList>
    </citation>
    <scope>NUCLEOTIDE SEQUENCE [LARGE SCALE GENOMIC DNA]</scope>
    <source>
        <strain evidence="17 18">NBRC 107573</strain>
    </source>
</reference>
<protein>
    <recommendedName>
        <fullName evidence="15">Riboflavin biosynthesis protein</fullName>
    </recommendedName>
    <domain>
        <recommendedName>
            <fullName evidence="15">Riboflavin kinase</fullName>
            <ecNumber evidence="15">2.7.1.26</ecNumber>
        </recommendedName>
        <alternativeName>
            <fullName evidence="15">Flavokinase</fullName>
        </alternativeName>
    </domain>
    <domain>
        <recommendedName>
            <fullName evidence="15">FMN adenylyltransferase</fullName>
            <ecNumber evidence="15">2.7.7.2</ecNumber>
        </recommendedName>
        <alternativeName>
            <fullName evidence="15">FAD pyrophosphorylase</fullName>
        </alternativeName>
        <alternativeName>
            <fullName evidence="15">FAD synthase</fullName>
        </alternativeName>
    </domain>
</protein>
<dbReference type="EC" id="2.7.1.26" evidence="15"/>
<dbReference type="GO" id="GO:0009398">
    <property type="term" value="P:FMN biosynthetic process"/>
    <property type="evidence" value="ECO:0007669"/>
    <property type="project" value="UniProtKB-UniRule"/>
</dbReference>
<dbReference type="RefSeq" id="WP_147162710.1">
    <property type="nucleotide sequence ID" value="NZ_BJZO01000013.1"/>
</dbReference>
<dbReference type="EMBL" id="BJZO01000013">
    <property type="protein sequence ID" value="GEO80658.1"/>
    <property type="molecule type" value="Genomic_DNA"/>
</dbReference>
<dbReference type="OrthoDB" id="9803667at2"/>
<dbReference type="SUPFAM" id="SSF52374">
    <property type="entry name" value="Nucleotidylyl transferase"/>
    <property type="match status" value="1"/>
</dbReference>
<accession>A0A512H5E2</accession>
<proteinExistence type="inferred from homology"/>
<dbReference type="InterPro" id="IPR023468">
    <property type="entry name" value="Riboflavin_kinase"/>
</dbReference>
<dbReference type="PIRSF" id="PIRSF004491">
    <property type="entry name" value="FAD_Synth"/>
    <property type="match status" value="1"/>
</dbReference>
<evidence type="ECO:0000256" key="10">
    <source>
        <dbReference type="ARBA" id="ARBA00022827"/>
    </source>
</evidence>
<dbReference type="InterPro" id="IPR014729">
    <property type="entry name" value="Rossmann-like_a/b/a_fold"/>
</dbReference>
<keyword evidence="4 15" id="KW-0285">Flavoprotein</keyword>
<dbReference type="UniPathway" id="UPA00276">
    <property type="reaction ID" value="UER00406"/>
</dbReference>
<name>A0A512H5E2_9PROT</name>
<feature type="domain" description="Riboflavin kinase" evidence="16">
    <location>
        <begin position="184"/>
        <end position="311"/>
    </location>
</feature>
<dbReference type="Gene3D" id="2.40.30.30">
    <property type="entry name" value="Riboflavin kinase-like"/>
    <property type="match status" value="1"/>
</dbReference>
<keyword evidence="5 15" id="KW-0288">FMN</keyword>